<proteinExistence type="predicted"/>
<evidence type="ECO:0000313" key="2">
    <source>
        <dbReference type="Proteomes" id="UP000792457"/>
    </source>
</evidence>
<dbReference type="EMBL" id="KZ308434">
    <property type="protein sequence ID" value="KAG8229563.1"/>
    <property type="molecule type" value="Genomic_DNA"/>
</dbReference>
<gene>
    <name evidence="1" type="ORF">J437_LFUL009037</name>
</gene>
<feature type="non-terminal residue" evidence="1">
    <location>
        <position position="79"/>
    </location>
</feature>
<name>A0A8K0P1Z8_LADFU</name>
<dbReference type="AlphaFoldDB" id="A0A8K0P1Z8"/>
<reference evidence="1" key="2">
    <citation type="submission" date="2017-10" db="EMBL/GenBank/DDBJ databases">
        <title>Ladona fulva Genome sequencing and assembly.</title>
        <authorList>
            <person name="Murali S."/>
            <person name="Richards S."/>
            <person name="Bandaranaike D."/>
            <person name="Bellair M."/>
            <person name="Blankenburg K."/>
            <person name="Chao H."/>
            <person name="Dinh H."/>
            <person name="Doddapaneni H."/>
            <person name="Dugan-Rocha S."/>
            <person name="Elkadiri S."/>
            <person name="Gnanaolivu R."/>
            <person name="Hernandez B."/>
            <person name="Skinner E."/>
            <person name="Javaid M."/>
            <person name="Lee S."/>
            <person name="Li M."/>
            <person name="Ming W."/>
            <person name="Munidasa M."/>
            <person name="Muniz J."/>
            <person name="Nguyen L."/>
            <person name="Hughes D."/>
            <person name="Osuji N."/>
            <person name="Pu L.-L."/>
            <person name="Puazo M."/>
            <person name="Qu C."/>
            <person name="Quiroz J."/>
            <person name="Raj R."/>
            <person name="Weissenberger G."/>
            <person name="Xin Y."/>
            <person name="Zou X."/>
            <person name="Han Y."/>
            <person name="Worley K."/>
            <person name="Muzny D."/>
            <person name="Gibbs R."/>
        </authorList>
    </citation>
    <scope>NUCLEOTIDE SEQUENCE</scope>
    <source>
        <strain evidence="1">Sampled in the wild</strain>
    </source>
</reference>
<dbReference type="Proteomes" id="UP000792457">
    <property type="component" value="Unassembled WGS sequence"/>
</dbReference>
<keyword evidence="2" id="KW-1185">Reference proteome</keyword>
<organism evidence="1 2">
    <name type="scientific">Ladona fulva</name>
    <name type="common">Scarce chaser dragonfly</name>
    <name type="synonym">Libellula fulva</name>
    <dbReference type="NCBI Taxonomy" id="123851"/>
    <lineage>
        <taxon>Eukaryota</taxon>
        <taxon>Metazoa</taxon>
        <taxon>Ecdysozoa</taxon>
        <taxon>Arthropoda</taxon>
        <taxon>Hexapoda</taxon>
        <taxon>Insecta</taxon>
        <taxon>Pterygota</taxon>
        <taxon>Palaeoptera</taxon>
        <taxon>Odonata</taxon>
        <taxon>Epiprocta</taxon>
        <taxon>Anisoptera</taxon>
        <taxon>Libelluloidea</taxon>
        <taxon>Libellulidae</taxon>
        <taxon>Ladona</taxon>
    </lineage>
</organism>
<accession>A0A8K0P1Z8</accession>
<evidence type="ECO:0000313" key="1">
    <source>
        <dbReference type="EMBL" id="KAG8229563.1"/>
    </source>
</evidence>
<protein>
    <submittedName>
        <fullName evidence="1">Uncharacterized protein</fullName>
    </submittedName>
</protein>
<reference evidence="1" key="1">
    <citation type="submission" date="2013-04" db="EMBL/GenBank/DDBJ databases">
        <authorList>
            <person name="Qu J."/>
            <person name="Murali S.C."/>
            <person name="Bandaranaike D."/>
            <person name="Bellair M."/>
            <person name="Blankenburg K."/>
            <person name="Chao H."/>
            <person name="Dinh H."/>
            <person name="Doddapaneni H."/>
            <person name="Downs B."/>
            <person name="Dugan-Rocha S."/>
            <person name="Elkadiri S."/>
            <person name="Gnanaolivu R.D."/>
            <person name="Hernandez B."/>
            <person name="Javaid M."/>
            <person name="Jayaseelan J.C."/>
            <person name="Lee S."/>
            <person name="Li M."/>
            <person name="Ming W."/>
            <person name="Munidasa M."/>
            <person name="Muniz J."/>
            <person name="Nguyen L."/>
            <person name="Ongeri F."/>
            <person name="Osuji N."/>
            <person name="Pu L.-L."/>
            <person name="Puazo M."/>
            <person name="Qu C."/>
            <person name="Quiroz J."/>
            <person name="Raj R."/>
            <person name="Weissenberger G."/>
            <person name="Xin Y."/>
            <person name="Zou X."/>
            <person name="Han Y."/>
            <person name="Richards S."/>
            <person name="Worley K."/>
            <person name="Muzny D."/>
            <person name="Gibbs R."/>
        </authorList>
    </citation>
    <scope>NUCLEOTIDE SEQUENCE</scope>
    <source>
        <strain evidence="1">Sampled in the wild</strain>
    </source>
</reference>
<comment type="caution">
    <text evidence="1">The sequence shown here is derived from an EMBL/GenBank/DDBJ whole genome shotgun (WGS) entry which is preliminary data.</text>
</comment>
<sequence>MKKVEINTLALNEIRWEDKGNFLSEDFRVIYSGRNKTGLRSVALILRDDWRNKGMFAIQTCSALNYRVRGDLAGSRTQK</sequence>